<reference evidence="11 12" key="1">
    <citation type="submission" date="2024-07" db="EMBL/GenBank/DDBJ databases">
        <authorList>
            <person name="Li M."/>
        </authorList>
    </citation>
    <scope>NUCLEOTIDE SEQUENCE [LARGE SCALE GENOMIC DNA]</scope>
    <source>
        <strain evidence="11 12">25A3E</strain>
    </source>
</reference>
<keyword evidence="12" id="KW-1185">Reference proteome</keyword>
<evidence type="ECO:0000256" key="5">
    <source>
        <dbReference type="ARBA" id="ARBA00022481"/>
    </source>
</evidence>
<dbReference type="Pfam" id="PF11612">
    <property type="entry name" value="T2SSJ"/>
    <property type="match status" value="1"/>
</dbReference>
<dbReference type="SUPFAM" id="SSF54523">
    <property type="entry name" value="Pili subunits"/>
    <property type="match status" value="1"/>
</dbReference>
<evidence type="ECO:0000256" key="9">
    <source>
        <dbReference type="ARBA" id="ARBA00023136"/>
    </source>
</evidence>
<keyword evidence="9 10" id="KW-0472">Membrane</keyword>
<keyword evidence="4" id="KW-1003">Cell membrane</keyword>
<evidence type="ECO:0000313" key="11">
    <source>
        <dbReference type="EMBL" id="MEX6502076.1"/>
    </source>
</evidence>
<dbReference type="InterPro" id="IPR051621">
    <property type="entry name" value="T2SS_protein_J"/>
</dbReference>
<dbReference type="InterPro" id="IPR012902">
    <property type="entry name" value="N_methyl_site"/>
</dbReference>
<dbReference type="RefSeq" id="WP_369287050.1">
    <property type="nucleotide sequence ID" value="NZ_JBFTEG010000005.1"/>
</dbReference>
<evidence type="ECO:0000256" key="3">
    <source>
        <dbReference type="ARBA" id="ARBA00021539"/>
    </source>
</evidence>
<comment type="similarity">
    <text evidence="2">Belongs to the GSP J family.</text>
</comment>
<dbReference type="Pfam" id="PF07963">
    <property type="entry name" value="N_methyl"/>
    <property type="match status" value="1"/>
</dbReference>
<evidence type="ECO:0000256" key="6">
    <source>
        <dbReference type="ARBA" id="ARBA00022519"/>
    </source>
</evidence>
<keyword evidence="6" id="KW-0997">Cell inner membrane</keyword>
<evidence type="ECO:0000256" key="8">
    <source>
        <dbReference type="ARBA" id="ARBA00022989"/>
    </source>
</evidence>
<dbReference type="NCBIfam" id="TIGR01711">
    <property type="entry name" value="gspJ"/>
    <property type="match status" value="1"/>
</dbReference>
<evidence type="ECO:0000256" key="4">
    <source>
        <dbReference type="ARBA" id="ARBA00022475"/>
    </source>
</evidence>
<dbReference type="NCBIfam" id="TIGR02532">
    <property type="entry name" value="IV_pilin_GFxxxE"/>
    <property type="match status" value="1"/>
</dbReference>
<dbReference type="Gene3D" id="2.10.70.20">
    <property type="entry name" value="gspk-gspi-gspj complex like domains"/>
    <property type="match status" value="1"/>
</dbReference>
<dbReference type="PANTHER" id="PTHR39583:SF2">
    <property type="entry name" value="TYPE II SECRETION SYSTEM PROTEIN J"/>
    <property type="match status" value="1"/>
</dbReference>
<keyword evidence="8 10" id="KW-1133">Transmembrane helix</keyword>
<evidence type="ECO:0000256" key="2">
    <source>
        <dbReference type="ARBA" id="ARBA00011084"/>
    </source>
</evidence>
<dbReference type="EMBL" id="JBFTEG010000005">
    <property type="protein sequence ID" value="MEX6502076.1"/>
    <property type="molecule type" value="Genomic_DNA"/>
</dbReference>
<dbReference type="Proteomes" id="UP001560296">
    <property type="component" value="Unassembled WGS sequence"/>
</dbReference>
<evidence type="ECO:0000256" key="1">
    <source>
        <dbReference type="ARBA" id="ARBA00004377"/>
    </source>
</evidence>
<name>A0ABV3YRX7_9PSED</name>
<organism evidence="11 12">
    <name type="scientific">Pseudomonas zhanjiangensis</name>
    <dbReference type="NCBI Taxonomy" id="3239015"/>
    <lineage>
        <taxon>Bacteria</taxon>
        <taxon>Pseudomonadati</taxon>
        <taxon>Pseudomonadota</taxon>
        <taxon>Gammaproteobacteria</taxon>
        <taxon>Pseudomonadales</taxon>
        <taxon>Pseudomonadaceae</taxon>
        <taxon>Pseudomonas</taxon>
    </lineage>
</organism>
<dbReference type="PANTHER" id="PTHR39583">
    <property type="entry name" value="TYPE II SECRETION SYSTEM PROTEIN J-RELATED"/>
    <property type="match status" value="1"/>
</dbReference>
<dbReference type="PROSITE" id="PS00409">
    <property type="entry name" value="PROKAR_NTER_METHYL"/>
    <property type="match status" value="1"/>
</dbReference>
<protein>
    <recommendedName>
        <fullName evidence="3">Type II secretion system protein J</fullName>
    </recommendedName>
</protein>
<gene>
    <name evidence="11" type="primary">gspJ</name>
    <name evidence="11" type="ORF">AB5S05_08385</name>
</gene>
<evidence type="ECO:0000256" key="7">
    <source>
        <dbReference type="ARBA" id="ARBA00022692"/>
    </source>
</evidence>
<accession>A0ABV3YRX7</accession>
<comment type="subcellular location">
    <subcellularLocation>
        <location evidence="1">Cell inner membrane</location>
        <topology evidence="1">Single-pass membrane protein</topology>
    </subcellularLocation>
</comment>
<evidence type="ECO:0000313" key="12">
    <source>
        <dbReference type="Proteomes" id="UP001560296"/>
    </source>
</evidence>
<dbReference type="Gene3D" id="3.10.610.10">
    <property type="entry name" value="GSPII I/J protein-like"/>
    <property type="match status" value="1"/>
</dbReference>
<comment type="caution">
    <text evidence="11">The sequence shown here is derived from an EMBL/GenBank/DDBJ whole genome shotgun (WGS) entry which is preliminary data.</text>
</comment>
<dbReference type="InterPro" id="IPR045584">
    <property type="entry name" value="Pilin-like"/>
</dbReference>
<evidence type="ECO:0000256" key="10">
    <source>
        <dbReference type="SAM" id="Phobius"/>
    </source>
</evidence>
<dbReference type="InterPro" id="IPR010055">
    <property type="entry name" value="T2SS_protein-GspJ"/>
</dbReference>
<keyword evidence="5" id="KW-0488">Methylation</keyword>
<feature type="transmembrane region" description="Helical" evidence="10">
    <location>
        <begin position="12"/>
        <end position="30"/>
    </location>
</feature>
<sequence>MNRSAGFTLLELLIAIAIFALLGLATYRMLDSVLSTDSRTREHEQQLRELVRAMAAFERDLLQVAPRAIRDPFGEARPAMLGGEGERPALEFSRLGWRNPLGQARASIQRVRWQLSGEQWQRHYWTVLDQAQDSQPRVQQALAGVTGLQLRYLNAEGGWRDSWPPEGAGEESLQMLPQALELVLEHRRYGQLRRLLRLPEALPEQLRQAGKADQAGAHGAVEVKP</sequence>
<proteinExistence type="inferred from homology"/>
<keyword evidence="7 10" id="KW-0812">Transmembrane</keyword>